<gene>
    <name evidence="1" type="ORF">EWM62_06755</name>
</gene>
<dbReference type="Proteomes" id="UP000293331">
    <property type="component" value="Unassembled WGS sequence"/>
</dbReference>
<proteinExistence type="predicted"/>
<protein>
    <submittedName>
        <fullName evidence="1">Uncharacterized protein</fullName>
    </submittedName>
</protein>
<organism evidence="1 2">
    <name type="scientific">Mucilaginibacter terrigena</name>
    <dbReference type="NCBI Taxonomy" id="2492395"/>
    <lineage>
        <taxon>Bacteria</taxon>
        <taxon>Pseudomonadati</taxon>
        <taxon>Bacteroidota</taxon>
        <taxon>Sphingobacteriia</taxon>
        <taxon>Sphingobacteriales</taxon>
        <taxon>Sphingobacteriaceae</taxon>
        <taxon>Mucilaginibacter</taxon>
    </lineage>
</organism>
<evidence type="ECO:0000313" key="1">
    <source>
        <dbReference type="EMBL" id="RYU91633.1"/>
    </source>
</evidence>
<evidence type="ECO:0000313" key="2">
    <source>
        <dbReference type="Proteomes" id="UP000293331"/>
    </source>
</evidence>
<dbReference type="RefSeq" id="WP_129875890.1">
    <property type="nucleotide sequence ID" value="NZ_SEWG01000002.1"/>
</dbReference>
<accession>A0A4Q5LQL5</accession>
<dbReference type="OrthoDB" id="9860517at2"/>
<dbReference type="AlphaFoldDB" id="A0A4Q5LQL5"/>
<keyword evidence="2" id="KW-1185">Reference proteome</keyword>
<dbReference type="EMBL" id="SEWG01000002">
    <property type="protein sequence ID" value="RYU91633.1"/>
    <property type="molecule type" value="Genomic_DNA"/>
</dbReference>
<reference evidence="1 2" key="1">
    <citation type="submission" date="2019-02" db="EMBL/GenBank/DDBJ databases">
        <title>Bacterial novel species Mucilaginibacter sp. 17JY9-4 isolated from soil.</title>
        <authorList>
            <person name="Jung H.-Y."/>
        </authorList>
    </citation>
    <scope>NUCLEOTIDE SEQUENCE [LARGE SCALE GENOMIC DNA]</scope>
    <source>
        <strain evidence="1 2">17JY9-4</strain>
    </source>
</reference>
<comment type="caution">
    <text evidence="1">The sequence shown here is derived from an EMBL/GenBank/DDBJ whole genome shotgun (WGS) entry which is preliminary data.</text>
</comment>
<name>A0A4Q5LQL5_9SPHI</name>
<sequence>MSWDKTYATCVSVYGALDDLQQLPALTTFESAGPMSMQQLKFYNPLSSGNISNAVAMALAKVLESSLSNTYAGTYKDGLNSNSATTAIKAVLQIPTKTVEDLSDTVNNIYTF</sequence>